<dbReference type="AlphaFoldDB" id="A0A0W0FPH9"/>
<organism evidence="1 2">
    <name type="scientific">Moniliophthora roreri</name>
    <name type="common">Frosty pod rot fungus</name>
    <name type="synonym">Monilia roreri</name>
    <dbReference type="NCBI Taxonomy" id="221103"/>
    <lineage>
        <taxon>Eukaryota</taxon>
        <taxon>Fungi</taxon>
        <taxon>Dikarya</taxon>
        <taxon>Basidiomycota</taxon>
        <taxon>Agaricomycotina</taxon>
        <taxon>Agaricomycetes</taxon>
        <taxon>Agaricomycetidae</taxon>
        <taxon>Agaricales</taxon>
        <taxon>Marasmiineae</taxon>
        <taxon>Marasmiaceae</taxon>
        <taxon>Moniliophthora</taxon>
    </lineage>
</organism>
<gene>
    <name evidence="1" type="ORF">WG66_9191</name>
</gene>
<evidence type="ECO:0008006" key="3">
    <source>
        <dbReference type="Google" id="ProtNLM"/>
    </source>
</evidence>
<accession>A0A0W0FPH9</accession>
<dbReference type="Gene3D" id="3.80.10.10">
    <property type="entry name" value="Ribonuclease Inhibitor"/>
    <property type="match status" value="1"/>
</dbReference>
<dbReference type="InterPro" id="IPR032675">
    <property type="entry name" value="LRR_dom_sf"/>
</dbReference>
<reference evidence="1 2" key="1">
    <citation type="submission" date="2015-12" db="EMBL/GenBank/DDBJ databases">
        <title>Draft genome sequence of Moniliophthora roreri, the causal agent of frosty pod rot of cacao.</title>
        <authorList>
            <person name="Aime M.C."/>
            <person name="Diaz-Valderrama J.R."/>
            <person name="Kijpornyongpan T."/>
            <person name="Phillips-Mora W."/>
        </authorList>
    </citation>
    <scope>NUCLEOTIDE SEQUENCE [LARGE SCALE GENOMIC DNA]</scope>
    <source>
        <strain evidence="1 2">MCA 2952</strain>
    </source>
</reference>
<proteinExistence type="predicted"/>
<evidence type="ECO:0000313" key="1">
    <source>
        <dbReference type="EMBL" id="KTB38224.1"/>
    </source>
</evidence>
<dbReference type="Proteomes" id="UP000054988">
    <property type="component" value="Unassembled WGS sequence"/>
</dbReference>
<name>A0A0W0FPH9_MONRR</name>
<evidence type="ECO:0000313" key="2">
    <source>
        <dbReference type="Proteomes" id="UP000054988"/>
    </source>
</evidence>
<sequence>MEDKDISRSTLEVVMLESHRWNTLEVINPCFEFWRTLNLYHVGDRLDSLERLVLLSDEDDEERLFDPGLYHVFQNAPKLHSVINNSHFTLIEASLPWGQLTEYRGLDLVPSRDHFHILHRSKNLERCYLAFQTHWFTMAHGLSLGTPMVLPNLTRLTTRWFFYDDGLSALFRSLRLPALNHLSFLGGHYHWFDRELADLPFVLQSSGCQLETLELSGAVGNTNGLSEVLASVPAVTDLCLWVNPTSSAVHEVIISLLRIHGEGRLLLPKLNRLEFCILEPGDFHSVDLTALAEILRWRWSHLPSNAYIQRLCITLCMEYVERGEKRSLPPLLETLQEEGLEIVVRSIAGSDCSWETPLLTH</sequence>
<dbReference type="EMBL" id="LATX01001774">
    <property type="protein sequence ID" value="KTB38224.1"/>
    <property type="molecule type" value="Genomic_DNA"/>
</dbReference>
<protein>
    <recommendedName>
        <fullName evidence="3">F-box domain-containing protein</fullName>
    </recommendedName>
</protein>
<comment type="caution">
    <text evidence="1">The sequence shown here is derived from an EMBL/GenBank/DDBJ whole genome shotgun (WGS) entry which is preliminary data.</text>
</comment>
<dbReference type="SUPFAM" id="SSF52047">
    <property type="entry name" value="RNI-like"/>
    <property type="match status" value="1"/>
</dbReference>